<proteinExistence type="predicted"/>
<evidence type="ECO:0000313" key="1">
    <source>
        <dbReference type="EMBL" id="VDN10446.1"/>
    </source>
</evidence>
<accession>A0A3P7NY34</accession>
<name>A0A3P7NY34_DIBLA</name>
<dbReference type="Proteomes" id="UP000281553">
    <property type="component" value="Unassembled WGS sequence"/>
</dbReference>
<reference evidence="1 2" key="1">
    <citation type="submission" date="2018-11" db="EMBL/GenBank/DDBJ databases">
        <authorList>
            <consortium name="Pathogen Informatics"/>
        </authorList>
    </citation>
    <scope>NUCLEOTIDE SEQUENCE [LARGE SCALE GENOMIC DNA]</scope>
</reference>
<evidence type="ECO:0000313" key="2">
    <source>
        <dbReference type="Proteomes" id="UP000281553"/>
    </source>
</evidence>
<sequence length="182" mass="20402">MGIFWEGRDAIKCAKTMAANVCSKLKDVINKSTLNDFKAVFETLMCKDKLKMEPYPENSSNSLFNLLSWSELKAFTFLSDDFGGETNGGGKCIDQLHFSMLSREQSRCHSTLVYKAECFGWYCEDADEDAAYREACEEYENWIDHVITLVPTVSDPADCIYETGLTACLLELQTAGPDIALP</sequence>
<protein>
    <submittedName>
        <fullName evidence="1">Uncharacterized protein</fullName>
    </submittedName>
</protein>
<organism evidence="1 2">
    <name type="scientific">Dibothriocephalus latus</name>
    <name type="common">Fish tapeworm</name>
    <name type="synonym">Diphyllobothrium latum</name>
    <dbReference type="NCBI Taxonomy" id="60516"/>
    <lineage>
        <taxon>Eukaryota</taxon>
        <taxon>Metazoa</taxon>
        <taxon>Spiralia</taxon>
        <taxon>Lophotrochozoa</taxon>
        <taxon>Platyhelminthes</taxon>
        <taxon>Cestoda</taxon>
        <taxon>Eucestoda</taxon>
        <taxon>Diphyllobothriidea</taxon>
        <taxon>Diphyllobothriidae</taxon>
        <taxon>Dibothriocephalus</taxon>
    </lineage>
</organism>
<gene>
    <name evidence="1" type="ORF">DILT_LOCUS6277</name>
</gene>
<keyword evidence="2" id="KW-1185">Reference proteome</keyword>
<dbReference type="EMBL" id="UYRU01049163">
    <property type="protein sequence ID" value="VDN10446.1"/>
    <property type="molecule type" value="Genomic_DNA"/>
</dbReference>
<dbReference type="AlphaFoldDB" id="A0A3P7NY34"/>